<feature type="transmembrane region" description="Helical" evidence="1">
    <location>
        <begin position="72"/>
        <end position="89"/>
    </location>
</feature>
<dbReference type="Pfam" id="PF01757">
    <property type="entry name" value="Acyl_transf_3"/>
    <property type="match status" value="1"/>
</dbReference>
<proteinExistence type="predicted"/>
<feature type="transmembrane region" description="Helical" evidence="1">
    <location>
        <begin position="184"/>
        <end position="201"/>
    </location>
</feature>
<evidence type="ECO:0000313" key="4">
    <source>
        <dbReference type="Proteomes" id="UP000239471"/>
    </source>
</evidence>
<keyword evidence="1" id="KW-0812">Transmembrane</keyword>
<reference evidence="3 4" key="1">
    <citation type="submission" date="2018-03" db="EMBL/GenBank/DDBJ databases">
        <title>Genome sequence of Clostridium vincentii DSM 10228.</title>
        <authorList>
            <person name="Poehlein A."/>
            <person name="Daniel R."/>
        </authorList>
    </citation>
    <scope>NUCLEOTIDE SEQUENCE [LARGE SCALE GENOMIC DNA]</scope>
    <source>
        <strain evidence="3 4">DSM 10228</strain>
    </source>
</reference>
<feature type="transmembrane region" description="Helical" evidence="1">
    <location>
        <begin position="9"/>
        <end position="28"/>
    </location>
</feature>
<comment type="caution">
    <text evidence="3">The sequence shown here is derived from an EMBL/GenBank/DDBJ whole genome shotgun (WGS) entry which is preliminary data.</text>
</comment>
<feature type="transmembrane region" description="Helical" evidence="1">
    <location>
        <begin position="101"/>
        <end position="120"/>
    </location>
</feature>
<name>A0A2T0B916_9CLOT</name>
<feature type="transmembrane region" description="Helical" evidence="1">
    <location>
        <begin position="40"/>
        <end position="60"/>
    </location>
</feature>
<protein>
    <submittedName>
        <fullName evidence="3">Acyltransferase family protein</fullName>
    </submittedName>
</protein>
<evidence type="ECO:0000313" key="3">
    <source>
        <dbReference type="EMBL" id="PRR80287.1"/>
    </source>
</evidence>
<keyword evidence="3" id="KW-0808">Transferase</keyword>
<keyword evidence="1" id="KW-1133">Transmembrane helix</keyword>
<organism evidence="3 4">
    <name type="scientific">Clostridium vincentii</name>
    <dbReference type="NCBI Taxonomy" id="52704"/>
    <lineage>
        <taxon>Bacteria</taxon>
        <taxon>Bacillati</taxon>
        <taxon>Bacillota</taxon>
        <taxon>Clostridia</taxon>
        <taxon>Eubacteriales</taxon>
        <taxon>Clostridiaceae</taxon>
        <taxon>Clostridium</taxon>
    </lineage>
</organism>
<feature type="transmembrane region" description="Helical" evidence="1">
    <location>
        <begin position="155"/>
        <end position="172"/>
    </location>
</feature>
<keyword evidence="1" id="KW-0472">Membrane</keyword>
<dbReference type="GO" id="GO:0016747">
    <property type="term" value="F:acyltransferase activity, transferring groups other than amino-acyl groups"/>
    <property type="evidence" value="ECO:0007669"/>
    <property type="project" value="InterPro"/>
</dbReference>
<feature type="transmembrane region" description="Helical" evidence="1">
    <location>
        <begin position="288"/>
        <end position="310"/>
    </location>
</feature>
<keyword evidence="3" id="KW-0012">Acyltransferase</keyword>
<dbReference type="PANTHER" id="PTHR37312:SF1">
    <property type="entry name" value="MEMBRANE-BOUND ACYLTRANSFERASE YKRP-RELATED"/>
    <property type="match status" value="1"/>
</dbReference>
<accession>A0A2T0B916</accession>
<dbReference type="AlphaFoldDB" id="A0A2T0B916"/>
<feature type="domain" description="Acyltransferase 3" evidence="2">
    <location>
        <begin position="11"/>
        <end position="308"/>
    </location>
</feature>
<keyword evidence="4" id="KW-1185">Reference proteome</keyword>
<dbReference type="OrthoDB" id="6623990at2"/>
<dbReference type="Proteomes" id="UP000239471">
    <property type="component" value="Unassembled WGS sequence"/>
</dbReference>
<gene>
    <name evidence="3" type="ORF">CLVI_30770</name>
</gene>
<evidence type="ECO:0000259" key="2">
    <source>
        <dbReference type="Pfam" id="PF01757"/>
    </source>
</evidence>
<dbReference type="PANTHER" id="PTHR37312">
    <property type="entry name" value="MEMBRANE-BOUND ACYLTRANSFERASE YKRP-RELATED"/>
    <property type="match status" value="1"/>
</dbReference>
<feature type="transmembrane region" description="Helical" evidence="1">
    <location>
        <begin position="221"/>
        <end position="245"/>
    </location>
</feature>
<dbReference type="InterPro" id="IPR002656">
    <property type="entry name" value="Acyl_transf_3_dom"/>
</dbReference>
<sequence length="319" mass="37271">MTLIDKRNYLFDNLKGFLIICVIIGNSLEYANPTSIDLNYFILFLYIFHMPLFAFISGYFNIRSKRTTQEKVISILKIYLFAQIFYFLANKLLFGDLNSKINFFAPTWTMWYFISLMSWYIISDFIKNKKRWFIISILISLYVGFDQSIGSYASISRTFFFLPYFIAGMGFKEEYFEKLRKYKYKLAIVSVVFFIILYSVSDFVPVELFFEYTNYSTYSDSSLFAFIIRIFHYISSFVVIAFLIGVAPKTRTSLSKIGQASLVLYVSHGFIIKLLYKYSPINYSTPLNILMAELAILILTITVSILLIALSSIIKKRKV</sequence>
<feature type="transmembrane region" description="Helical" evidence="1">
    <location>
        <begin position="132"/>
        <end position="149"/>
    </location>
</feature>
<evidence type="ECO:0000256" key="1">
    <source>
        <dbReference type="SAM" id="Phobius"/>
    </source>
</evidence>
<dbReference type="RefSeq" id="WP_106060963.1">
    <property type="nucleotide sequence ID" value="NZ_PVXQ01000047.1"/>
</dbReference>
<dbReference type="InterPro" id="IPR052734">
    <property type="entry name" value="Nod_factor_acetyltransferase"/>
</dbReference>
<dbReference type="EMBL" id="PVXQ01000047">
    <property type="protein sequence ID" value="PRR80287.1"/>
    <property type="molecule type" value="Genomic_DNA"/>
</dbReference>
<feature type="transmembrane region" description="Helical" evidence="1">
    <location>
        <begin position="257"/>
        <end position="276"/>
    </location>
</feature>